<dbReference type="InterPro" id="IPR048846">
    <property type="entry name" value="PaaX-like_central"/>
</dbReference>
<proteinExistence type="predicted"/>
<evidence type="ECO:0000313" key="5">
    <source>
        <dbReference type="Proteomes" id="UP000000844"/>
    </source>
</evidence>
<dbReference type="AlphaFoldDB" id="D3Q717"/>
<dbReference type="EMBL" id="CP001778">
    <property type="protein sequence ID" value="ADD40416.1"/>
    <property type="molecule type" value="Genomic_DNA"/>
</dbReference>
<dbReference type="Pfam" id="PF07848">
    <property type="entry name" value="PaaX"/>
    <property type="match status" value="1"/>
</dbReference>
<dbReference type="Pfam" id="PF08223">
    <property type="entry name" value="PaaX_C"/>
    <property type="match status" value="1"/>
</dbReference>
<dbReference type="STRING" id="446470.Snas_0703"/>
<dbReference type="Proteomes" id="UP000000844">
    <property type="component" value="Chromosome"/>
</dbReference>
<dbReference type="OrthoDB" id="2270427at2"/>
<evidence type="ECO:0000313" key="4">
    <source>
        <dbReference type="EMBL" id="ADD40416.1"/>
    </source>
</evidence>
<dbReference type="Pfam" id="PF20803">
    <property type="entry name" value="PaaX_M"/>
    <property type="match status" value="1"/>
</dbReference>
<dbReference type="InterPro" id="IPR011965">
    <property type="entry name" value="PaaX_trns_reg"/>
</dbReference>
<protein>
    <submittedName>
        <fullName evidence="4">Transcriptional regulator, PaaX family</fullName>
    </submittedName>
</protein>
<feature type="domain" description="Transcriptional repressor PaaX-like central Cas2-like" evidence="3">
    <location>
        <begin position="88"/>
        <end position="147"/>
    </location>
</feature>
<accession>D3Q717</accession>
<reference evidence="4 5" key="1">
    <citation type="journal article" date="2009" name="Stand. Genomic Sci.">
        <title>Complete genome sequence of Stackebrandtia nassauensis type strain (LLR-40K-21).</title>
        <authorList>
            <person name="Munk C."/>
            <person name="Lapidus A."/>
            <person name="Copeland A."/>
            <person name="Jando M."/>
            <person name="Mayilraj S."/>
            <person name="Glavina Del Rio T."/>
            <person name="Nolan M."/>
            <person name="Chen F."/>
            <person name="Lucas S."/>
            <person name="Tice H."/>
            <person name="Cheng J.F."/>
            <person name="Han C."/>
            <person name="Detter J.C."/>
            <person name="Bruce D."/>
            <person name="Goodwin L."/>
            <person name="Chain P."/>
            <person name="Pitluck S."/>
            <person name="Goker M."/>
            <person name="Ovchinikova G."/>
            <person name="Pati A."/>
            <person name="Ivanova N."/>
            <person name="Mavromatis K."/>
            <person name="Chen A."/>
            <person name="Palaniappan K."/>
            <person name="Land M."/>
            <person name="Hauser L."/>
            <person name="Chang Y.J."/>
            <person name="Jeffries C.D."/>
            <person name="Bristow J."/>
            <person name="Eisen J.A."/>
            <person name="Markowitz V."/>
            <person name="Hugenholtz P."/>
            <person name="Kyrpides N.C."/>
            <person name="Klenk H.P."/>
        </authorList>
    </citation>
    <scope>NUCLEOTIDE SEQUENCE [LARGE SCALE GENOMIC DNA]</scope>
    <source>
        <strain evidence="5">DSM 44728 / CIP 108903 / NRRL B-16338 / NBRC 102104 / LLR-40K-21</strain>
    </source>
</reference>
<dbReference type="Gene3D" id="3.30.70.2650">
    <property type="match status" value="1"/>
</dbReference>
<dbReference type="eggNOG" id="COG3327">
    <property type="taxonomic scope" value="Bacteria"/>
</dbReference>
<dbReference type="PANTHER" id="PTHR30319">
    <property type="entry name" value="PHENYLACETIC ACID REGULATOR-RELATED TRANSCRIPTIONAL REPRESSOR"/>
    <property type="match status" value="1"/>
</dbReference>
<dbReference type="PANTHER" id="PTHR30319:SF1">
    <property type="entry name" value="TRANSCRIPTIONAL REPRESSOR PAAX"/>
    <property type="match status" value="1"/>
</dbReference>
<evidence type="ECO:0000259" key="3">
    <source>
        <dbReference type="Pfam" id="PF20803"/>
    </source>
</evidence>
<dbReference type="InterPro" id="IPR012906">
    <property type="entry name" value="PaaX-like_N"/>
</dbReference>
<name>D3Q717_STANL</name>
<dbReference type="HOGENOM" id="CLU_067515_2_0_11"/>
<evidence type="ECO:0000259" key="1">
    <source>
        <dbReference type="Pfam" id="PF07848"/>
    </source>
</evidence>
<dbReference type="GO" id="GO:0006351">
    <property type="term" value="P:DNA-templated transcription"/>
    <property type="evidence" value="ECO:0007669"/>
    <property type="project" value="InterPro"/>
</dbReference>
<keyword evidence="5" id="KW-1185">Reference proteome</keyword>
<feature type="domain" description="Transcriptional repressor PaaX-like N-terminal" evidence="1">
    <location>
        <begin position="3"/>
        <end position="70"/>
    </location>
</feature>
<dbReference type="Gene3D" id="1.10.10.10">
    <property type="entry name" value="Winged helix-like DNA-binding domain superfamily/Winged helix DNA-binding domain"/>
    <property type="match status" value="1"/>
</dbReference>
<gene>
    <name evidence="4" type="ordered locus">Snas_0703</name>
</gene>
<evidence type="ECO:0000259" key="2">
    <source>
        <dbReference type="Pfam" id="PF08223"/>
    </source>
</evidence>
<sequence>MHARSALFDVYGDHLRQWGHPVPVAALVALLEPLGVNAPAVRTAVSRMVRQGWLAPVDLGGQRGYAPTDRAKRRLDESATRIYRTETREWDGSLDLVVFTPPRPRPERARLVAALRFHGYGPLTSGTWVSPWCQPELPEVFTEADVEFERFRSVHNGDTVVLTRRAWNLDELADRYRAFTAELAPIVEAIDTSTPDSRAYAARMRLLHAFRVFLFSDPGLPAELCPPHWAGHTAAAFFDTHAARLRPAADRFVSSLLTT</sequence>
<feature type="domain" description="Transcriptional repressor PaaX-like C-terminal" evidence="2">
    <location>
        <begin position="167"/>
        <end position="254"/>
    </location>
</feature>
<dbReference type="InterPro" id="IPR036388">
    <property type="entry name" value="WH-like_DNA-bd_sf"/>
</dbReference>
<dbReference type="KEGG" id="sna:Snas_0703"/>
<dbReference type="PIRSF" id="PIRSF020623">
    <property type="entry name" value="PaaX"/>
    <property type="match status" value="1"/>
</dbReference>
<dbReference type="Gene3D" id="1.20.58.1460">
    <property type="match status" value="1"/>
</dbReference>
<dbReference type="InterPro" id="IPR013225">
    <property type="entry name" value="PaaX_C"/>
</dbReference>
<organism evidence="4 5">
    <name type="scientific">Stackebrandtia nassauensis (strain DSM 44728 / CIP 108903 / NRRL B-16338 / NBRC 102104 / LLR-40K-21)</name>
    <dbReference type="NCBI Taxonomy" id="446470"/>
    <lineage>
        <taxon>Bacteria</taxon>
        <taxon>Bacillati</taxon>
        <taxon>Actinomycetota</taxon>
        <taxon>Actinomycetes</taxon>
        <taxon>Glycomycetales</taxon>
        <taxon>Glycomycetaceae</taxon>
        <taxon>Stackebrandtia</taxon>
    </lineage>
</organism>
<dbReference type="RefSeq" id="WP_013015987.1">
    <property type="nucleotide sequence ID" value="NC_013947.1"/>
</dbReference>